<proteinExistence type="predicted"/>
<dbReference type="EMBL" id="CAKKNE010000006">
    <property type="protein sequence ID" value="CAH0379954.1"/>
    <property type="molecule type" value="Genomic_DNA"/>
</dbReference>
<evidence type="ECO:0000313" key="3">
    <source>
        <dbReference type="Proteomes" id="UP000789595"/>
    </source>
</evidence>
<protein>
    <submittedName>
        <fullName evidence="1">Uncharacterized protein</fullName>
    </submittedName>
</protein>
<reference evidence="2" key="2">
    <citation type="submission" date="2021-11" db="EMBL/GenBank/DDBJ databases">
        <authorList>
            <consortium name="Genoscope - CEA"/>
            <person name="William W."/>
        </authorList>
    </citation>
    <scope>NUCLEOTIDE SEQUENCE</scope>
</reference>
<dbReference type="Proteomes" id="UP000789595">
    <property type="component" value="Unassembled WGS sequence"/>
</dbReference>
<sequence length="153" mass="16401">MSVFDTSKIRRHNTQLAVAEATKAAEDDAVAHTVVGSVSKGECQMINRVLLHSTSMKGNLDAVPHACTMSEEGDAPVPYRPSYMFGLLARRATKNAHAVQWPEGTIQQHPEEHVTGGEVTQGECARLAKHLSESFGTIGLVPKACRGVLGRGP</sequence>
<dbReference type="EMBL" id="HBIW01026299">
    <property type="protein sequence ID" value="CAE0707204.1"/>
    <property type="molecule type" value="Transcribed_RNA"/>
</dbReference>
<accession>A0A7S4A8R9</accession>
<name>A0A7S4A8R9_9STRA</name>
<dbReference type="OrthoDB" id="10665802at2759"/>
<organism evidence="1">
    <name type="scientific">Pelagomonas calceolata</name>
    <dbReference type="NCBI Taxonomy" id="35677"/>
    <lineage>
        <taxon>Eukaryota</taxon>
        <taxon>Sar</taxon>
        <taxon>Stramenopiles</taxon>
        <taxon>Ochrophyta</taxon>
        <taxon>Pelagophyceae</taxon>
        <taxon>Pelagomonadales</taxon>
        <taxon>Pelagomonadaceae</taxon>
        <taxon>Pelagomonas</taxon>
    </lineage>
</organism>
<evidence type="ECO:0000313" key="2">
    <source>
        <dbReference type="EMBL" id="CAH0379954.1"/>
    </source>
</evidence>
<reference evidence="1" key="1">
    <citation type="submission" date="2021-01" db="EMBL/GenBank/DDBJ databases">
        <authorList>
            <person name="Corre E."/>
            <person name="Pelletier E."/>
            <person name="Niang G."/>
            <person name="Scheremetjew M."/>
            <person name="Finn R."/>
            <person name="Kale V."/>
            <person name="Holt S."/>
            <person name="Cochrane G."/>
            <person name="Meng A."/>
            <person name="Brown T."/>
            <person name="Cohen L."/>
        </authorList>
    </citation>
    <scope>NUCLEOTIDE SEQUENCE</scope>
    <source>
        <strain evidence="1">CCMP1756</strain>
    </source>
</reference>
<dbReference type="AlphaFoldDB" id="A0A7S4A8R9"/>
<keyword evidence="3" id="KW-1185">Reference proteome</keyword>
<evidence type="ECO:0000313" key="1">
    <source>
        <dbReference type="EMBL" id="CAE0707204.1"/>
    </source>
</evidence>
<gene>
    <name evidence="1" type="ORF">PCAL00307_LOCUS22655</name>
    <name evidence="2" type="ORF">PECAL_6P15910</name>
</gene>